<dbReference type="Proteomes" id="UP000046155">
    <property type="component" value="Unassembled WGS sequence"/>
</dbReference>
<keyword evidence="1" id="KW-1133">Transmembrane helix</keyword>
<dbReference type="Pfam" id="PF09581">
    <property type="entry name" value="Spore_III_AF"/>
    <property type="match status" value="1"/>
</dbReference>
<keyword evidence="1" id="KW-0812">Transmembrane</keyword>
<dbReference type="RefSeq" id="WP_044665740.1">
    <property type="nucleotide sequence ID" value="NZ_CDRZ01000262.1"/>
</dbReference>
<dbReference type="OrthoDB" id="1681124at2"/>
<dbReference type="InterPro" id="IPR014245">
    <property type="entry name" value="Spore_III_AF"/>
</dbReference>
<organism evidence="2 3">
    <name type="scientific">Syntrophaceticus schinkii</name>
    <dbReference type="NCBI Taxonomy" id="499207"/>
    <lineage>
        <taxon>Bacteria</taxon>
        <taxon>Bacillati</taxon>
        <taxon>Bacillota</taxon>
        <taxon>Clostridia</taxon>
        <taxon>Thermoanaerobacterales</taxon>
        <taxon>Thermoanaerobacterales Family III. Incertae Sedis</taxon>
        <taxon>Syntrophaceticus</taxon>
    </lineage>
</organism>
<sequence>METIYLLVRNIIFIILIAVFIEMLLPMKETRRFLEVVVGLFVLITILNPIVSLIQQEPQLQLDIQEGNKQELDEILNQGKQLQQVQVEQARSNYGKRIEEQVAVIAQMVPGVEQAEARVQFVAGSSLDSVGVIEKVEIVIKKERSQSIVDPVKRVSIEPGDGEQAEKVEDSDEGLFKQVQSTVASLYGLQPSKVVVTME</sequence>
<name>A0A0B7MIM5_9FIRM</name>
<evidence type="ECO:0000313" key="3">
    <source>
        <dbReference type="Proteomes" id="UP000046155"/>
    </source>
</evidence>
<evidence type="ECO:0000313" key="2">
    <source>
        <dbReference type="EMBL" id="CEO89890.1"/>
    </source>
</evidence>
<protein>
    <recommendedName>
        <fullName evidence="4">Stage III sporulation protein AF</fullName>
    </recommendedName>
</protein>
<proteinExistence type="predicted"/>
<gene>
    <name evidence="2" type="ORF">SSCH_630028</name>
</gene>
<feature type="transmembrane region" description="Helical" evidence="1">
    <location>
        <begin position="6"/>
        <end position="26"/>
    </location>
</feature>
<evidence type="ECO:0000256" key="1">
    <source>
        <dbReference type="SAM" id="Phobius"/>
    </source>
</evidence>
<reference evidence="3" key="1">
    <citation type="submission" date="2015-01" db="EMBL/GenBank/DDBJ databases">
        <authorList>
            <person name="Manzoor Shahid"/>
            <person name="Zubair Saima"/>
        </authorList>
    </citation>
    <scope>NUCLEOTIDE SEQUENCE [LARGE SCALE GENOMIC DNA]</scope>
    <source>
        <strain evidence="3">Sp3</strain>
    </source>
</reference>
<feature type="transmembrane region" description="Helical" evidence="1">
    <location>
        <begin position="33"/>
        <end position="54"/>
    </location>
</feature>
<dbReference type="EMBL" id="CDRZ01000262">
    <property type="protein sequence ID" value="CEO89890.1"/>
    <property type="molecule type" value="Genomic_DNA"/>
</dbReference>
<accession>A0A0B7MIM5</accession>
<dbReference type="AlphaFoldDB" id="A0A0B7MIM5"/>
<evidence type="ECO:0008006" key="4">
    <source>
        <dbReference type="Google" id="ProtNLM"/>
    </source>
</evidence>
<keyword evidence="1" id="KW-0472">Membrane</keyword>
<keyword evidence="3" id="KW-1185">Reference proteome</keyword>